<keyword evidence="10" id="KW-0411">Iron-sulfur</keyword>
<dbReference type="PROSITE" id="PS51296">
    <property type="entry name" value="RIESKE"/>
    <property type="match status" value="1"/>
</dbReference>
<keyword evidence="19" id="KW-1185">Reference proteome</keyword>
<evidence type="ECO:0000256" key="2">
    <source>
        <dbReference type="ARBA" id="ARBA00004370"/>
    </source>
</evidence>
<evidence type="ECO:0000256" key="14">
    <source>
        <dbReference type="ARBA" id="ARBA00026095"/>
    </source>
</evidence>
<dbReference type="PANTHER" id="PTHR21266">
    <property type="entry name" value="IRON-SULFUR DOMAIN CONTAINING PROTEIN"/>
    <property type="match status" value="1"/>
</dbReference>
<comment type="catalytic activity">
    <reaction evidence="16">
        <text>cholesterol + NADPH + O2 + H(+) = 7-dehydrocholesterol + NADP(+) + 2 H2O</text>
        <dbReference type="Rhea" id="RHEA:45024"/>
        <dbReference type="ChEBI" id="CHEBI:15377"/>
        <dbReference type="ChEBI" id="CHEBI:15378"/>
        <dbReference type="ChEBI" id="CHEBI:15379"/>
        <dbReference type="ChEBI" id="CHEBI:16113"/>
        <dbReference type="ChEBI" id="CHEBI:17759"/>
        <dbReference type="ChEBI" id="CHEBI:57783"/>
        <dbReference type="ChEBI" id="CHEBI:58349"/>
        <dbReference type="EC" id="1.14.19.21"/>
    </reaction>
    <physiologicalReaction direction="left-to-right" evidence="16">
        <dbReference type="Rhea" id="RHEA:45025"/>
    </physiologicalReaction>
</comment>
<evidence type="ECO:0000256" key="1">
    <source>
        <dbReference type="ARBA" id="ARBA00001962"/>
    </source>
</evidence>
<dbReference type="SUPFAM" id="SSF50022">
    <property type="entry name" value="ISP domain"/>
    <property type="match status" value="1"/>
</dbReference>
<evidence type="ECO:0000256" key="7">
    <source>
        <dbReference type="ARBA" id="ARBA00022989"/>
    </source>
</evidence>
<comment type="pathway">
    <text evidence="12">Steroid hormone biosynthesis; dafachronic acid biosynthesis.</text>
</comment>
<evidence type="ECO:0000256" key="12">
    <source>
        <dbReference type="ARBA" id="ARBA00025712"/>
    </source>
</evidence>
<dbReference type="Pfam" id="PF19298">
    <property type="entry name" value="KshA_C"/>
    <property type="match status" value="1"/>
</dbReference>
<reference evidence="20" key="1">
    <citation type="submission" date="2025-08" db="UniProtKB">
        <authorList>
            <consortium name="RefSeq"/>
        </authorList>
    </citation>
    <scope>IDENTIFICATION</scope>
    <source>
        <strain evidence="20">Aabys</strain>
        <tissue evidence="20">Whole body</tissue>
    </source>
</reference>
<evidence type="ECO:0000313" key="20">
    <source>
        <dbReference type="RefSeq" id="XP_058982895.1"/>
    </source>
</evidence>
<dbReference type="Gene3D" id="3.90.380.10">
    <property type="entry name" value="Naphthalene 1,2-dioxygenase Alpha Subunit, Chain A, domain 1"/>
    <property type="match status" value="1"/>
</dbReference>
<keyword evidence="8" id="KW-0560">Oxidoreductase</keyword>
<evidence type="ECO:0000256" key="4">
    <source>
        <dbReference type="ARBA" id="ARBA00022692"/>
    </source>
</evidence>
<dbReference type="Gene3D" id="2.102.10.10">
    <property type="entry name" value="Rieske [2Fe-2S] iron-sulphur domain"/>
    <property type="match status" value="1"/>
</dbReference>
<dbReference type="Proteomes" id="UP001652621">
    <property type="component" value="Unplaced"/>
</dbReference>
<evidence type="ECO:0000256" key="17">
    <source>
        <dbReference type="SAM" id="Phobius"/>
    </source>
</evidence>
<dbReference type="EC" id="1.14.19.21" evidence="14"/>
<dbReference type="GeneID" id="105261675"/>
<protein>
    <recommendedName>
        <fullName evidence="14">cholesterol 7-desaturase</fullName>
        <ecNumber evidence="14">1.14.19.21</ecNumber>
    </recommendedName>
</protein>
<comment type="catalytic activity">
    <reaction evidence="15">
        <text>cholesterol + NADH + O2 + H(+) = 7-dehydrocholesterol + NAD(+) + 2 H2O</text>
        <dbReference type="Rhea" id="RHEA:51644"/>
        <dbReference type="ChEBI" id="CHEBI:15377"/>
        <dbReference type="ChEBI" id="CHEBI:15378"/>
        <dbReference type="ChEBI" id="CHEBI:15379"/>
        <dbReference type="ChEBI" id="CHEBI:16113"/>
        <dbReference type="ChEBI" id="CHEBI:17759"/>
        <dbReference type="ChEBI" id="CHEBI:57540"/>
        <dbReference type="ChEBI" id="CHEBI:57945"/>
        <dbReference type="EC" id="1.14.19.21"/>
    </reaction>
    <physiologicalReaction direction="left-to-right" evidence="15">
        <dbReference type="Rhea" id="RHEA:51645"/>
    </physiologicalReaction>
</comment>
<evidence type="ECO:0000256" key="13">
    <source>
        <dbReference type="ARBA" id="ARBA00025729"/>
    </source>
</evidence>
<dbReference type="InterPro" id="IPR050584">
    <property type="entry name" value="Cholesterol_7-desaturase"/>
</dbReference>
<keyword evidence="9" id="KW-0408">Iron</keyword>
<keyword evidence="4 17" id="KW-0812">Transmembrane</keyword>
<evidence type="ECO:0000256" key="5">
    <source>
        <dbReference type="ARBA" id="ARBA00022714"/>
    </source>
</evidence>
<evidence type="ECO:0000256" key="10">
    <source>
        <dbReference type="ARBA" id="ARBA00023014"/>
    </source>
</evidence>
<evidence type="ECO:0000259" key="18">
    <source>
        <dbReference type="PROSITE" id="PS51296"/>
    </source>
</evidence>
<comment type="cofactor">
    <cofactor evidence="1">
        <name>Fe cation</name>
        <dbReference type="ChEBI" id="CHEBI:24875"/>
    </cofactor>
</comment>
<keyword evidence="7 17" id="KW-1133">Transmembrane helix</keyword>
<evidence type="ECO:0000256" key="9">
    <source>
        <dbReference type="ARBA" id="ARBA00023004"/>
    </source>
</evidence>
<comment type="pathway">
    <text evidence="3">Hormone biosynthesis.</text>
</comment>
<dbReference type="InterPro" id="IPR045605">
    <property type="entry name" value="KshA-like_C"/>
</dbReference>
<evidence type="ECO:0000256" key="15">
    <source>
        <dbReference type="ARBA" id="ARBA00047853"/>
    </source>
</evidence>
<dbReference type="PANTHER" id="PTHR21266:SF32">
    <property type="entry name" value="CHOLESTEROL 7-DESATURASE NVD"/>
    <property type="match status" value="1"/>
</dbReference>
<evidence type="ECO:0000256" key="3">
    <source>
        <dbReference type="ARBA" id="ARBA00004972"/>
    </source>
</evidence>
<keyword evidence="6" id="KW-0479">Metal-binding</keyword>
<proteinExistence type="inferred from homology"/>
<dbReference type="Pfam" id="PF00355">
    <property type="entry name" value="Rieske"/>
    <property type="match status" value="1"/>
</dbReference>
<name>A0ABM3VAS5_MUSDO</name>
<gene>
    <name evidence="20" type="primary">LOC105261675</name>
</gene>
<comment type="subcellular location">
    <subcellularLocation>
        <location evidence="2">Membrane</location>
    </subcellularLocation>
</comment>
<organism evidence="19 20">
    <name type="scientific">Musca domestica</name>
    <name type="common">House fly</name>
    <dbReference type="NCBI Taxonomy" id="7370"/>
    <lineage>
        <taxon>Eukaryota</taxon>
        <taxon>Metazoa</taxon>
        <taxon>Ecdysozoa</taxon>
        <taxon>Arthropoda</taxon>
        <taxon>Hexapoda</taxon>
        <taxon>Insecta</taxon>
        <taxon>Pterygota</taxon>
        <taxon>Neoptera</taxon>
        <taxon>Endopterygota</taxon>
        <taxon>Diptera</taxon>
        <taxon>Brachycera</taxon>
        <taxon>Muscomorpha</taxon>
        <taxon>Muscoidea</taxon>
        <taxon>Muscidae</taxon>
        <taxon>Musca</taxon>
    </lineage>
</organism>
<keyword evidence="11 17" id="KW-0472">Membrane</keyword>
<accession>A0ABM3VAS5</accession>
<evidence type="ECO:0000256" key="11">
    <source>
        <dbReference type="ARBA" id="ARBA00023136"/>
    </source>
</evidence>
<feature type="domain" description="Rieske" evidence="18">
    <location>
        <begin position="85"/>
        <end position="188"/>
    </location>
</feature>
<evidence type="ECO:0000313" key="19">
    <source>
        <dbReference type="Proteomes" id="UP001652621"/>
    </source>
</evidence>
<dbReference type="InterPro" id="IPR036922">
    <property type="entry name" value="Rieske_2Fe-2S_sf"/>
</dbReference>
<dbReference type="SUPFAM" id="SSF55961">
    <property type="entry name" value="Bet v1-like"/>
    <property type="match status" value="1"/>
</dbReference>
<evidence type="ECO:0000256" key="6">
    <source>
        <dbReference type="ARBA" id="ARBA00022723"/>
    </source>
</evidence>
<keyword evidence="5" id="KW-0001">2Fe-2S</keyword>
<sequence length="416" mass="48290">MNLREIFTVHIINSTCFQEYTLYIFMVVFIIVSYLLFFVPCNWKKKIEFEYLTGGGINVMNRKASINNLRKNGPKELPPPYPNGWYSILESFELKRGEVKNVFALGKQFAVFRTLSSSVYVLDAYCPHLGANIGTGRVFGDTVECPFHKWRFRGTDGACVFVPYSSCVPKSSKLQKWTSREVNDHIFVWYSADPELVPWEIPALSEIEIERFVYHGRNEFFVNSHIQEIPENGADIAHFGAVHDNCFLSGTELSHKSIFKDVGVHNWQPSWKPTNIKHIAIVTLKHSLVVAEKFNVFQMDITGEQIGPSYVHLHLDSPSFGRIKVVQTVTPIAPLIQRVIHRFYAIRILAPVIKCIIFAESVMFERDMNMWNHKIFRRRPCLVKEDMMIVSFRNWFEQFYSENSLTFSEAYENISW</sequence>
<dbReference type="RefSeq" id="XP_058982895.1">
    <property type="nucleotide sequence ID" value="XM_059126912.1"/>
</dbReference>
<comment type="similarity">
    <text evidence="13">Belongs to the cholesterol 7-desaturase family.</text>
</comment>
<evidence type="ECO:0000256" key="8">
    <source>
        <dbReference type="ARBA" id="ARBA00023002"/>
    </source>
</evidence>
<evidence type="ECO:0000256" key="16">
    <source>
        <dbReference type="ARBA" id="ARBA00049548"/>
    </source>
</evidence>
<dbReference type="InterPro" id="IPR017941">
    <property type="entry name" value="Rieske_2Fe-2S"/>
</dbReference>
<feature type="transmembrane region" description="Helical" evidence="17">
    <location>
        <begin position="20"/>
        <end position="39"/>
    </location>
</feature>